<dbReference type="Pfam" id="PF01592">
    <property type="entry name" value="NifU_N"/>
    <property type="match status" value="1"/>
</dbReference>
<dbReference type="GO" id="GO:0016226">
    <property type="term" value="P:iron-sulfur cluster assembly"/>
    <property type="evidence" value="ECO:0007669"/>
    <property type="project" value="InterPro"/>
</dbReference>
<comment type="similarity">
    <text evidence="1">Belongs to the NifU family.</text>
</comment>
<organism evidence="3 4">
    <name type="scientific">Eiseniibacteriota bacterium</name>
    <dbReference type="NCBI Taxonomy" id="2212470"/>
    <lineage>
        <taxon>Bacteria</taxon>
        <taxon>Candidatus Eiseniibacteriota</taxon>
    </lineage>
</organism>
<reference evidence="3" key="1">
    <citation type="submission" date="2020-04" db="EMBL/GenBank/DDBJ databases">
        <authorList>
            <person name="Zhang T."/>
        </authorList>
    </citation>
    <scope>NUCLEOTIDE SEQUENCE</scope>
    <source>
        <strain evidence="3">HKST-UBA01</strain>
    </source>
</reference>
<name>A0A956LY99_UNCEI</name>
<dbReference type="GO" id="GO:0051536">
    <property type="term" value="F:iron-sulfur cluster binding"/>
    <property type="evidence" value="ECO:0007669"/>
    <property type="project" value="InterPro"/>
</dbReference>
<dbReference type="CDD" id="cd06664">
    <property type="entry name" value="IscU_like"/>
    <property type="match status" value="1"/>
</dbReference>
<dbReference type="EMBL" id="JAGQHR010000128">
    <property type="protein sequence ID" value="MCA9727217.1"/>
    <property type="molecule type" value="Genomic_DNA"/>
</dbReference>
<dbReference type="InterPro" id="IPR002871">
    <property type="entry name" value="NIF_FeS_clus_asmbl_NifU_N"/>
</dbReference>
<evidence type="ECO:0000259" key="2">
    <source>
        <dbReference type="Pfam" id="PF01592"/>
    </source>
</evidence>
<evidence type="ECO:0000256" key="1">
    <source>
        <dbReference type="ARBA" id="ARBA00006420"/>
    </source>
</evidence>
<protein>
    <submittedName>
        <fullName evidence="3">SUF system NifU family Fe-S cluster assembly protein</fullName>
    </submittedName>
</protein>
<dbReference type="NCBIfam" id="TIGR01994">
    <property type="entry name" value="SUF_scaf_2"/>
    <property type="match status" value="1"/>
</dbReference>
<evidence type="ECO:0000313" key="3">
    <source>
        <dbReference type="EMBL" id="MCA9727217.1"/>
    </source>
</evidence>
<dbReference type="FunFam" id="3.90.1010.10:FF:000002">
    <property type="entry name" value="Iron-sulfur cluster assembly scaffold protein NifU"/>
    <property type="match status" value="1"/>
</dbReference>
<proteinExistence type="inferred from homology"/>
<dbReference type="SUPFAM" id="SSF82649">
    <property type="entry name" value="SufE/NifU"/>
    <property type="match status" value="1"/>
</dbReference>
<dbReference type="GO" id="GO:0005506">
    <property type="term" value="F:iron ion binding"/>
    <property type="evidence" value="ECO:0007669"/>
    <property type="project" value="InterPro"/>
</dbReference>
<evidence type="ECO:0000313" key="4">
    <source>
        <dbReference type="Proteomes" id="UP000697710"/>
    </source>
</evidence>
<reference evidence="3" key="2">
    <citation type="journal article" date="2021" name="Microbiome">
        <title>Successional dynamics and alternative stable states in a saline activated sludge microbial community over 9 years.</title>
        <authorList>
            <person name="Wang Y."/>
            <person name="Ye J."/>
            <person name="Ju F."/>
            <person name="Liu L."/>
            <person name="Boyd J.A."/>
            <person name="Deng Y."/>
            <person name="Parks D.H."/>
            <person name="Jiang X."/>
            <person name="Yin X."/>
            <person name="Woodcroft B.J."/>
            <person name="Tyson G.W."/>
            <person name="Hugenholtz P."/>
            <person name="Polz M.F."/>
            <person name="Zhang T."/>
        </authorList>
    </citation>
    <scope>NUCLEOTIDE SEQUENCE</scope>
    <source>
        <strain evidence="3">HKST-UBA01</strain>
    </source>
</reference>
<dbReference type="Gene3D" id="3.90.1010.10">
    <property type="match status" value="1"/>
</dbReference>
<gene>
    <name evidence="3" type="ORF">KC729_05995</name>
</gene>
<dbReference type="Proteomes" id="UP000697710">
    <property type="component" value="Unassembled WGS sequence"/>
</dbReference>
<dbReference type="PANTHER" id="PTHR10093">
    <property type="entry name" value="IRON-SULFUR CLUSTER ASSEMBLY ENZYME NIFU HOMOLOG"/>
    <property type="match status" value="1"/>
</dbReference>
<feature type="domain" description="NIF system FeS cluster assembly NifU N-terminal" evidence="2">
    <location>
        <begin position="8"/>
        <end position="126"/>
    </location>
</feature>
<accession>A0A956LY99</accession>
<dbReference type="AlphaFoldDB" id="A0A956LY99"/>
<comment type="caution">
    <text evidence="3">The sequence shown here is derived from an EMBL/GenBank/DDBJ whole genome shotgun (WGS) entry which is preliminary data.</text>
</comment>
<sequence length="148" mass="16221">MSDLRDLYQEVVLDHGRHPRNFHPMESPDRQSVGFNPLCGDKLTLYLRYRDDILEDISFQGVGCAISTASASLLTEVLKGKTRAEAETILHEFVELLTSPGEADPERLGKLAVLAGVRDFPVRVKCATLAWRTLEAALAGNAAPASTE</sequence>